<dbReference type="SUPFAM" id="SSF55729">
    <property type="entry name" value="Acyl-CoA N-acyltransferases (Nat)"/>
    <property type="match status" value="1"/>
</dbReference>
<keyword evidence="4" id="KW-0689">Ribosomal protein</keyword>
<dbReference type="EMBL" id="FMWG01000009">
    <property type="protein sequence ID" value="SCZ69468.1"/>
    <property type="molecule type" value="Genomic_DNA"/>
</dbReference>
<accession>A0A1G5R6I3</accession>
<name>A0A1G5R6I3_9RHOB</name>
<sequence>MSRDAKYYAAVEATWPPVTTHAIGCITVREGRGGGSRVSSATADGLPDLATLRQAEAEMRAVRQTPQFMIRKGETLLDQLLEAQGYRIKDPVTLYTVAAAKLADIVIPRVTTFCIWPPLAIQKEIWTAGGISDRRFAVMERVVGAKTAILGRIDDQPAGTAFVAQHDDIAMLHGLEIAPEHRRKGLAGWMMRQAGKWAKRNGAYELAVAVTQANQAANHLYQSLGMDVVGHYHYRILEENA</sequence>
<dbReference type="InterPro" id="IPR016181">
    <property type="entry name" value="Acyl_CoA_acyltransferase"/>
</dbReference>
<evidence type="ECO:0000259" key="3">
    <source>
        <dbReference type="PROSITE" id="PS51186"/>
    </source>
</evidence>
<proteinExistence type="predicted"/>
<dbReference type="OrthoDB" id="7301318at2"/>
<dbReference type="InterPro" id="IPR000182">
    <property type="entry name" value="GNAT_dom"/>
</dbReference>
<dbReference type="STRING" id="1156985.SAMN04488118_10967"/>
<keyword evidence="1" id="KW-0808">Transferase</keyword>
<dbReference type="RefSeq" id="WP_090219993.1">
    <property type="nucleotide sequence ID" value="NZ_CANLDO010000008.1"/>
</dbReference>
<protein>
    <submittedName>
        <fullName evidence="4">Ribosomal protein S18 acetylase RimI</fullName>
    </submittedName>
</protein>
<keyword evidence="5" id="KW-1185">Reference proteome</keyword>
<organism evidence="4 5">
    <name type="scientific">Epibacterium ulvae</name>
    <dbReference type="NCBI Taxonomy" id="1156985"/>
    <lineage>
        <taxon>Bacteria</taxon>
        <taxon>Pseudomonadati</taxon>
        <taxon>Pseudomonadota</taxon>
        <taxon>Alphaproteobacteria</taxon>
        <taxon>Rhodobacterales</taxon>
        <taxon>Roseobacteraceae</taxon>
        <taxon>Epibacterium</taxon>
    </lineage>
</organism>
<dbReference type="GO" id="GO:0016747">
    <property type="term" value="F:acyltransferase activity, transferring groups other than amino-acyl groups"/>
    <property type="evidence" value="ECO:0007669"/>
    <property type="project" value="InterPro"/>
</dbReference>
<evidence type="ECO:0000313" key="5">
    <source>
        <dbReference type="Proteomes" id="UP000198767"/>
    </source>
</evidence>
<evidence type="ECO:0000256" key="1">
    <source>
        <dbReference type="ARBA" id="ARBA00022679"/>
    </source>
</evidence>
<dbReference type="Pfam" id="PF00583">
    <property type="entry name" value="Acetyltransf_1"/>
    <property type="match status" value="1"/>
</dbReference>
<dbReference type="PROSITE" id="PS51186">
    <property type="entry name" value="GNAT"/>
    <property type="match status" value="1"/>
</dbReference>
<dbReference type="Proteomes" id="UP000198767">
    <property type="component" value="Unassembled WGS sequence"/>
</dbReference>
<dbReference type="GO" id="GO:0005840">
    <property type="term" value="C:ribosome"/>
    <property type="evidence" value="ECO:0007669"/>
    <property type="project" value="UniProtKB-KW"/>
</dbReference>
<dbReference type="Gene3D" id="3.40.630.30">
    <property type="match status" value="1"/>
</dbReference>
<feature type="domain" description="N-acetyltransferase" evidence="3">
    <location>
        <begin position="105"/>
        <end position="241"/>
    </location>
</feature>
<dbReference type="CDD" id="cd04301">
    <property type="entry name" value="NAT_SF"/>
    <property type="match status" value="1"/>
</dbReference>
<evidence type="ECO:0000313" key="4">
    <source>
        <dbReference type="EMBL" id="SCZ69468.1"/>
    </source>
</evidence>
<dbReference type="PANTHER" id="PTHR43877:SF1">
    <property type="entry name" value="ACETYLTRANSFERASE"/>
    <property type="match status" value="1"/>
</dbReference>
<dbReference type="AlphaFoldDB" id="A0A1G5R6I3"/>
<keyword evidence="2" id="KW-0012">Acyltransferase</keyword>
<reference evidence="4 5" key="1">
    <citation type="submission" date="2016-10" db="EMBL/GenBank/DDBJ databases">
        <authorList>
            <person name="de Groot N.N."/>
        </authorList>
    </citation>
    <scope>NUCLEOTIDE SEQUENCE [LARGE SCALE GENOMIC DNA]</scope>
    <source>
        <strain evidence="4 5">U95</strain>
    </source>
</reference>
<evidence type="ECO:0000256" key="2">
    <source>
        <dbReference type="ARBA" id="ARBA00023315"/>
    </source>
</evidence>
<keyword evidence="4" id="KW-0687">Ribonucleoprotein</keyword>
<dbReference type="InterPro" id="IPR050832">
    <property type="entry name" value="Bact_Acetyltransf"/>
</dbReference>
<gene>
    <name evidence="4" type="ORF">SAMN04488118_10967</name>
</gene>
<dbReference type="PANTHER" id="PTHR43877">
    <property type="entry name" value="AMINOALKYLPHOSPHONATE N-ACETYLTRANSFERASE-RELATED-RELATED"/>
    <property type="match status" value="1"/>
</dbReference>